<organism evidence="2">
    <name type="scientific">Blastochloris viridis</name>
    <name type="common">Rhodopseudomonas viridis</name>
    <dbReference type="NCBI Taxonomy" id="1079"/>
    <lineage>
        <taxon>Bacteria</taxon>
        <taxon>Pseudomonadati</taxon>
        <taxon>Pseudomonadota</taxon>
        <taxon>Alphaproteobacteria</taxon>
        <taxon>Hyphomicrobiales</taxon>
        <taxon>Blastochloridaceae</taxon>
        <taxon>Blastochloris</taxon>
    </lineage>
</organism>
<protein>
    <submittedName>
        <fullName evidence="2">Uncharacterized protein</fullName>
    </submittedName>
</protein>
<dbReference type="AlphaFoldDB" id="A0A182D2S7"/>
<evidence type="ECO:0000256" key="1">
    <source>
        <dbReference type="SAM" id="MobiDB-lite"/>
    </source>
</evidence>
<gene>
    <name evidence="2" type="ORF">BV133_1618</name>
</gene>
<proteinExistence type="predicted"/>
<sequence length="136" mass="14672">MAYEIRPIRPDFAGRIRLARYESCGVRRARPSWPRLVTTMRTGERKPVSRFGTDGHTEVRSGFGCSVVPGSPSLARCAGSPGTTGRAVAAAARKSDHGPSPPNMAANHLAVVPGDRRQAVGKGTQASSFTRRCRRR</sequence>
<name>A0A182D2S7_BLAVI</name>
<reference evidence="2" key="1">
    <citation type="journal article" date="2015" name="Genome Announc.">
        <title>Complete Genome Sequence of the Bacteriochlorophyll b-Producing Photosynthetic Bacterium Blastochloris viridis.</title>
        <authorList>
            <person name="Tsukatani Y."/>
            <person name="Hirose Y."/>
            <person name="Harada J."/>
            <person name="Misawa N."/>
            <person name="Mori K."/>
            <person name="Inoue K."/>
            <person name="Tamiaki H."/>
        </authorList>
    </citation>
    <scope>NUCLEOTIDE SEQUENCE [LARGE SCALE GENOMIC DNA]</scope>
    <source>
        <strain evidence="2">DSM 133</strain>
    </source>
</reference>
<accession>A0A182D2S7</accession>
<dbReference type="EMBL" id="AP014854">
    <property type="protein sequence ID" value="BAR99211.1"/>
    <property type="molecule type" value="Genomic_DNA"/>
</dbReference>
<evidence type="ECO:0000313" key="2">
    <source>
        <dbReference type="EMBL" id="BAR99211.1"/>
    </source>
</evidence>
<feature type="region of interest" description="Disordered" evidence="1">
    <location>
        <begin position="115"/>
        <end position="136"/>
    </location>
</feature>